<dbReference type="Gene3D" id="1.10.443.10">
    <property type="entry name" value="Intergrase catalytic core"/>
    <property type="match status" value="1"/>
</dbReference>
<dbReference type="PANTHER" id="PTHR30349:SF82">
    <property type="entry name" value="INTEGRASE_RECOMBINASE YOEC-RELATED"/>
    <property type="match status" value="1"/>
</dbReference>
<accession>A0A8B4Q920</accession>
<dbReference type="InterPro" id="IPR013762">
    <property type="entry name" value="Integrase-like_cat_sf"/>
</dbReference>
<organism evidence="3 5">
    <name type="scientific">Kurthia zopfii</name>
    <dbReference type="NCBI Taxonomy" id="1650"/>
    <lineage>
        <taxon>Bacteria</taxon>
        <taxon>Bacillati</taxon>
        <taxon>Bacillota</taxon>
        <taxon>Bacilli</taxon>
        <taxon>Bacillales</taxon>
        <taxon>Caryophanaceae</taxon>
        <taxon>Kurthia</taxon>
    </lineage>
</organism>
<dbReference type="PANTHER" id="PTHR30349">
    <property type="entry name" value="PHAGE INTEGRASE-RELATED"/>
    <property type="match status" value="1"/>
</dbReference>
<comment type="caution">
    <text evidence="3">The sequence shown here is derived from an EMBL/GenBank/DDBJ whole genome shotgun (WGS) entry which is preliminary data.</text>
</comment>
<evidence type="ECO:0000259" key="2">
    <source>
        <dbReference type="PROSITE" id="PS51898"/>
    </source>
</evidence>
<dbReference type="Proteomes" id="UP000294641">
    <property type="component" value="Unassembled WGS sequence"/>
</dbReference>
<evidence type="ECO:0000313" key="3">
    <source>
        <dbReference type="EMBL" id="STX09201.1"/>
    </source>
</evidence>
<dbReference type="EMBL" id="SNZG01000030">
    <property type="protein sequence ID" value="TDR35537.1"/>
    <property type="molecule type" value="Genomic_DNA"/>
</dbReference>
<dbReference type="Proteomes" id="UP000254330">
    <property type="component" value="Unassembled WGS sequence"/>
</dbReference>
<reference evidence="4 6" key="2">
    <citation type="submission" date="2019-03" db="EMBL/GenBank/DDBJ databases">
        <title>Genomic Encyclopedia of Type Strains, Phase IV (KMG-IV): sequencing the most valuable type-strain genomes for metagenomic binning, comparative biology and taxonomic classification.</title>
        <authorList>
            <person name="Goeker M."/>
        </authorList>
    </citation>
    <scope>NUCLEOTIDE SEQUENCE [LARGE SCALE GENOMIC DNA]</scope>
    <source>
        <strain evidence="4 6">DSM 20580</strain>
    </source>
</reference>
<evidence type="ECO:0000256" key="1">
    <source>
        <dbReference type="ARBA" id="ARBA00023172"/>
    </source>
</evidence>
<evidence type="ECO:0000313" key="6">
    <source>
        <dbReference type="Proteomes" id="UP000294641"/>
    </source>
</evidence>
<dbReference type="AlphaFoldDB" id="A0A8B4Q920"/>
<dbReference type="OrthoDB" id="9788852at2"/>
<dbReference type="Pfam" id="PF00589">
    <property type="entry name" value="Phage_integrase"/>
    <property type="match status" value="1"/>
</dbReference>
<dbReference type="GO" id="GO:0006310">
    <property type="term" value="P:DNA recombination"/>
    <property type="evidence" value="ECO:0007669"/>
    <property type="project" value="UniProtKB-KW"/>
</dbReference>
<proteinExistence type="predicted"/>
<dbReference type="InterPro" id="IPR050090">
    <property type="entry name" value="Tyrosine_recombinase_XerCD"/>
</dbReference>
<dbReference type="GO" id="GO:0015074">
    <property type="term" value="P:DNA integration"/>
    <property type="evidence" value="ECO:0007669"/>
    <property type="project" value="InterPro"/>
</dbReference>
<dbReference type="InterPro" id="IPR011010">
    <property type="entry name" value="DNA_brk_join_enz"/>
</dbReference>
<keyword evidence="1" id="KW-0233">DNA recombination</keyword>
<sequence length="185" mass="22166">MRFVEPIRDKEQLDDLTNYLKEHNERDYIMWLIGIHVGIRISDILQLRVKDVRKQTHLKIFEQKTKKYKRVIIPPRLRKEFEQFIKGKKENDYLIASRERTSTGKQRPITRKTAWTNINKAAKAIGYREKIGTHSMRKTFGYHYYKKYHSVGDLMVLFNHSEEATTLRYIGIVQDQLDSNMSNLY</sequence>
<name>A0A8B4Q920_9BACL</name>
<dbReference type="EMBL" id="UGNP01000001">
    <property type="protein sequence ID" value="STX09201.1"/>
    <property type="molecule type" value="Genomic_DNA"/>
</dbReference>
<reference evidence="3 5" key="1">
    <citation type="submission" date="2018-06" db="EMBL/GenBank/DDBJ databases">
        <authorList>
            <consortium name="Pathogen Informatics"/>
            <person name="Doyle S."/>
        </authorList>
    </citation>
    <scope>NUCLEOTIDE SEQUENCE [LARGE SCALE GENOMIC DNA]</scope>
    <source>
        <strain evidence="3 5">NCTC10597</strain>
    </source>
</reference>
<protein>
    <submittedName>
        <fullName evidence="4">Phage integrase family protein</fullName>
    </submittedName>
    <submittedName>
        <fullName evidence="3">Site-specific tyrosine recombinase XerD</fullName>
    </submittedName>
</protein>
<dbReference type="SUPFAM" id="SSF56349">
    <property type="entry name" value="DNA breaking-rejoining enzymes"/>
    <property type="match status" value="1"/>
</dbReference>
<feature type="domain" description="Tyr recombinase" evidence="2">
    <location>
        <begin position="2"/>
        <end position="182"/>
    </location>
</feature>
<dbReference type="GO" id="GO:0003677">
    <property type="term" value="F:DNA binding"/>
    <property type="evidence" value="ECO:0007669"/>
    <property type="project" value="InterPro"/>
</dbReference>
<keyword evidence="6" id="KW-1185">Reference proteome</keyword>
<dbReference type="InterPro" id="IPR002104">
    <property type="entry name" value="Integrase_catalytic"/>
</dbReference>
<evidence type="ECO:0000313" key="4">
    <source>
        <dbReference type="EMBL" id="TDR35537.1"/>
    </source>
</evidence>
<dbReference type="PROSITE" id="PS51898">
    <property type="entry name" value="TYR_RECOMBINASE"/>
    <property type="match status" value="1"/>
</dbReference>
<dbReference type="RefSeq" id="WP_109348745.1">
    <property type="nucleotide sequence ID" value="NZ_BJUE01000007.1"/>
</dbReference>
<gene>
    <name evidence="4" type="ORF">DFR61_13032</name>
    <name evidence="3" type="ORF">NCTC10597_00871</name>
</gene>
<evidence type="ECO:0000313" key="5">
    <source>
        <dbReference type="Proteomes" id="UP000254330"/>
    </source>
</evidence>